<evidence type="ECO:0000259" key="7">
    <source>
        <dbReference type="PROSITE" id="PS51968"/>
    </source>
</evidence>
<feature type="compositionally biased region" description="Polar residues" evidence="6">
    <location>
        <begin position="450"/>
        <end position="476"/>
    </location>
</feature>
<feature type="region of interest" description="Disordered" evidence="6">
    <location>
        <begin position="1"/>
        <end position="29"/>
    </location>
</feature>
<keyword evidence="4" id="KW-0804">Transcription</keyword>
<dbReference type="OrthoDB" id="2265682at2759"/>
<dbReference type="PANTHER" id="PTHR11037">
    <property type="entry name" value="TRANSCRIPTION FACTOR CP2"/>
    <property type="match status" value="1"/>
</dbReference>
<dbReference type="PROSITE" id="PS51968">
    <property type="entry name" value="GRH_CP2_DB"/>
    <property type="match status" value="1"/>
</dbReference>
<dbReference type="InterPro" id="IPR007604">
    <property type="entry name" value="CP2"/>
</dbReference>
<dbReference type="AlphaFoldDB" id="A0A8H7RYK9"/>
<dbReference type="InterPro" id="IPR040167">
    <property type="entry name" value="TF_CP2-like"/>
</dbReference>
<feature type="region of interest" description="Disordered" evidence="6">
    <location>
        <begin position="410"/>
        <end position="511"/>
    </location>
</feature>
<dbReference type="EMBL" id="JAEPRB010000223">
    <property type="protein sequence ID" value="KAG2218562.1"/>
    <property type="molecule type" value="Genomic_DNA"/>
</dbReference>
<dbReference type="GO" id="GO:0001228">
    <property type="term" value="F:DNA-binding transcription activator activity, RNA polymerase II-specific"/>
    <property type="evidence" value="ECO:0007669"/>
    <property type="project" value="TreeGrafter"/>
</dbReference>
<accession>A0A8H7RYK9</accession>
<gene>
    <name evidence="8" type="ORF">INT45_006323</name>
</gene>
<evidence type="ECO:0000256" key="3">
    <source>
        <dbReference type="ARBA" id="ARBA00023125"/>
    </source>
</evidence>
<keyword evidence="9" id="KW-1185">Reference proteome</keyword>
<dbReference type="GO" id="GO:0000978">
    <property type="term" value="F:RNA polymerase II cis-regulatory region sequence-specific DNA binding"/>
    <property type="evidence" value="ECO:0007669"/>
    <property type="project" value="TreeGrafter"/>
</dbReference>
<protein>
    <recommendedName>
        <fullName evidence="7">Grh/CP2 DB domain-containing protein</fullName>
    </recommendedName>
</protein>
<proteinExistence type="predicted"/>
<dbReference type="GO" id="GO:0005634">
    <property type="term" value="C:nucleus"/>
    <property type="evidence" value="ECO:0007669"/>
    <property type="project" value="UniProtKB-SubCell"/>
</dbReference>
<evidence type="ECO:0000256" key="6">
    <source>
        <dbReference type="SAM" id="MobiDB-lite"/>
    </source>
</evidence>
<feature type="compositionally biased region" description="Low complexity" evidence="6">
    <location>
        <begin position="477"/>
        <end position="503"/>
    </location>
</feature>
<feature type="domain" description="Grh/CP2 DB" evidence="7">
    <location>
        <begin position="152"/>
        <end position="383"/>
    </location>
</feature>
<evidence type="ECO:0000256" key="2">
    <source>
        <dbReference type="ARBA" id="ARBA00023015"/>
    </source>
</evidence>
<evidence type="ECO:0000256" key="1">
    <source>
        <dbReference type="ARBA" id="ARBA00004123"/>
    </source>
</evidence>
<dbReference type="Proteomes" id="UP000646827">
    <property type="component" value="Unassembled WGS sequence"/>
</dbReference>
<comment type="subcellular location">
    <subcellularLocation>
        <location evidence="1">Nucleus</location>
    </subcellularLocation>
</comment>
<keyword evidence="5" id="KW-0539">Nucleus</keyword>
<evidence type="ECO:0000256" key="5">
    <source>
        <dbReference type="ARBA" id="ARBA00023242"/>
    </source>
</evidence>
<feature type="compositionally biased region" description="Low complexity" evidence="6">
    <location>
        <begin position="410"/>
        <end position="442"/>
    </location>
</feature>
<sequence length="628" mass="69896">MLANSYLPIPSCPDGSFSEPSYANDNNNFNTNIQNRSNNRYRQQQSQQQAILGSNNGSGRFDTTSLTNHHHVLPTTTSLSPISFLNNSGSYPARATTNDTTEAPGVPYSIDTTTIHHPVFSTNPSPYSSSPSFLSGGTTTIAPSPPTSCPSPISLRYDIILEAPPATAQRSEETQLTYLNKGQYYCISLSDNEQYDGTHTSTLALMFHDESHRRLALNYWRFWLGQQREPENARALEVNHNRCSGIHNVQCDYFDRITFDWHGKRGAKIYIKFNCLSTDFSRIKGVKGIPLRLHMKTQVSTSTEHQVQQQSLVEATYCKIKLFRDKGAERKNKDDQRHIEKQLEKLQGNPEEAHPLLNALRREIKYTAFSDIAEELSSPVMSSVALEQTYSNTTTAERFKSSSLNKSSLFTFSTNTSSPTSTSSSSPPSTSISPGINSPISPRGIKRSAATVSSQDYFCQSQPNPTIRTATYNNNGTSSMSPSTPSSSSTSSSPTYPPHYSMYDTGSSNGPLEVDGIDPNYIPIRRRRHAVLSLFARCPNDEYYRAIYLDELSVQNLIDKLSTKLNVPVPIKNVIRHVSKHDGGEPTQGNVIAVRVDDTMVRDIPEQQDMEVEIKFNDDGFATVILCF</sequence>
<keyword evidence="2" id="KW-0805">Transcription regulation</keyword>
<dbReference type="Pfam" id="PF25416">
    <property type="entry name" value="GRHL1_C"/>
    <property type="match status" value="1"/>
</dbReference>
<evidence type="ECO:0000256" key="4">
    <source>
        <dbReference type="ARBA" id="ARBA00023163"/>
    </source>
</evidence>
<evidence type="ECO:0000313" key="9">
    <source>
        <dbReference type="Proteomes" id="UP000646827"/>
    </source>
</evidence>
<comment type="caution">
    <text evidence="8">The sequence shown here is derived from an EMBL/GenBank/DDBJ whole genome shotgun (WGS) entry which is preliminary data.</text>
</comment>
<evidence type="ECO:0000313" key="8">
    <source>
        <dbReference type="EMBL" id="KAG2218562.1"/>
    </source>
</evidence>
<dbReference type="InterPro" id="IPR057520">
    <property type="entry name" value="GRHL1/CP2_C"/>
</dbReference>
<name>A0A8H7RYK9_9FUNG</name>
<dbReference type="PANTHER" id="PTHR11037:SF20">
    <property type="entry name" value="PROTEIN GRAINYHEAD"/>
    <property type="match status" value="1"/>
</dbReference>
<organism evidence="8 9">
    <name type="scientific">Circinella minor</name>
    <dbReference type="NCBI Taxonomy" id="1195481"/>
    <lineage>
        <taxon>Eukaryota</taxon>
        <taxon>Fungi</taxon>
        <taxon>Fungi incertae sedis</taxon>
        <taxon>Mucoromycota</taxon>
        <taxon>Mucoromycotina</taxon>
        <taxon>Mucoromycetes</taxon>
        <taxon>Mucorales</taxon>
        <taxon>Lichtheimiaceae</taxon>
        <taxon>Circinella</taxon>
    </lineage>
</organism>
<keyword evidence="3" id="KW-0238">DNA-binding</keyword>
<dbReference type="Pfam" id="PF04516">
    <property type="entry name" value="CP2"/>
    <property type="match status" value="1"/>
</dbReference>
<reference evidence="8 9" key="1">
    <citation type="submission" date="2020-12" db="EMBL/GenBank/DDBJ databases">
        <title>Metabolic potential, ecology and presence of endohyphal bacteria is reflected in genomic diversity of Mucoromycotina.</title>
        <authorList>
            <person name="Muszewska A."/>
            <person name="Okrasinska A."/>
            <person name="Steczkiewicz K."/>
            <person name="Drgas O."/>
            <person name="Orlowska M."/>
            <person name="Perlinska-Lenart U."/>
            <person name="Aleksandrzak-Piekarczyk T."/>
            <person name="Szatraj K."/>
            <person name="Zielenkiewicz U."/>
            <person name="Pilsyk S."/>
            <person name="Malc E."/>
            <person name="Mieczkowski P."/>
            <person name="Kruszewska J.S."/>
            <person name="Biernat P."/>
            <person name="Pawlowska J."/>
        </authorList>
    </citation>
    <scope>NUCLEOTIDE SEQUENCE [LARGE SCALE GENOMIC DNA]</scope>
    <source>
        <strain evidence="8 9">CBS 142.35</strain>
    </source>
</reference>